<dbReference type="NCBIfam" id="NF007878">
    <property type="entry name" value="PRK10582.1"/>
    <property type="match status" value="1"/>
</dbReference>
<dbReference type="GO" id="GO:0015990">
    <property type="term" value="P:electron transport coupled proton transport"/>
    <property type="evidence" value="ECO:0007669"/>
    <property type="project" value="InterPro"/>
</dbReference>
<reference evidence="19" key="3">
    <citation type="submission" date="2022-06" db="EMBL/GenBank/DDBJ databases">
        <title>Genome sequences of seven Enterobacteriaceae strains isolated from Canadian wastewater treatment facilities.</title>
        <authorList>
            <person name="Huang H."/>
            <person name="Chmara J.T."/>
            <person name="Duceppe M.-O."/>
        </authorList>
    </citation>
    <scope>NUCLEOTIDE SEQUENCE</scope>
    <source>
        <strain evidence="19">HH13</strain>
    </source>
</reference>
<dbReference type="GO" id="GO:0015078">
    <property type="term" value="F:proton transmembrane transporter activity"/>
    <property type="evidence" value="ECO:0007669"/>
    <property type="project" value="TreeGrafter"/>
</dbReference>
<reference evidence="21" key="1">
    <citation type="submission" date="2020-03" db="EMBL/GenBank/DDBJ databases">
        <title>Genome sequences of seven Enterobacteriaceae strains isolated from Canadian wastewater treatment facilities.</title>
        <authorList>
            <person name="Huang H."/>
            <person name="Chmara J.T."/>
            <person name="Duceppe M.-O."/>
        </authorList>
    </citation>
    <scope>NUCLEOTIDE SEQUENCE [LARGE SCALE GENOMIC DNA]</scope>
    <source>
        <strain evidence="21">Biosolid 3</strain>
    </source>
</reference>
<dbReference type="InterPro" id="IPR050968">
    <property type="entry name" value="Cytochrome_c_oxidase_bac_sub4"/>
</dbReference>
<evidence type="ECO:0000256" key="11">
    <source>
        <dbReference type="ARBA" id="ARBA00023136"/>
    </source>
</evidence>
<organism evidence="19 21">
    <name type="scientific">Serratia fonticola</name>
    <dbReference type="NCBI Taxonomy" id="47917"/>
    <lineage>
        <taxon>Bacteria</taxon>
        <taxon>Pseudomonadati</taxon>
        <taxon>Pseudomonadota</taxon>
        <taxon>Gammaproteobacteria</taxon>
        <taxon>Enterobacterales</taxon>
        <taxon>Yersiniaceae</taxon>
        <taxon>Serratia</taxon>
    </lineage>
</organism>
<dbReference type="InterPro" id="IPR014210">
    <property type="entry name" value="Cyt_o_ubiqinol_oxidase_su4"/>
</dbReference>
<evidence type="ECO:0000313" key="20">
    <source>
        <dbReference type="EMBL" id="WMT15917.1"/>
    </source>
</evidence>
<keyword evidence="5" id="KW-0813">Transport</keyword>
<dbReference type="PANTHER" id="PTHR36835">
    <property type="entry name" value="CYTOCHROME BO(3) UBIQUINOL OXIDASE SUBUNIT 4"/>
    <property type="match status" value="1"/>
</dbReference>
<evidence type="ECO:0000256" key="16">
    <source>
        <dbReference type="ARBA" id="ARBA00032185"/>
    </source>
</evidence>
<dbReference type="EMBL" id="JACNYO010000004">
    <property type="protein sequence ID" value="MBC3211706.1"/>
    <property type="molecule type" value="Genomic_DNA"/>
</dbReference>
<evidence type="ECO:0000313" key="19">
    <source>
        <dbReference type="EMBL" id="QKJ60246.1"/>
    </source>
</evidence>
<evidence type="ECO:0000256" key="8">
    <source>
        <dbReference type="ARBA" id="ARBA00022982"/>
    </source>
</evidence>
<evidence type="ECO:0000256" key="14">
    <source>
        <dbReference type="ARBA" id="ARBA00030211"/>
    </source>
</evidence>
<comment type="function">
    <text evidence="12">Cytochrome bo(3) ubiquinol terminal oxidase is the component of the aerobic respiratory chain of E.coli that predominates when cells are grown at high aeration. Has proton pump activity across the membrane in addition to electron transfer, pumping 2 protons/electron.</text>
</comment>
<evidence type="ECO:0000313" key="21">
    <source>
        <dbReference type="Proteomes" id="UP000503464"/>
    </source>
</evidence>
<dbReference type="NCBIfam" id="TIGR02847">
    <property type="entry name" value="CyoD"/>
    <property type="match status" value="1"/>
</dbReference>
<accession>A0A0U4HFE5</accession>
<evidence type="ECO:0000256" key="4">
    <source>
        <dbReference type="ARBA" id="ARBA00014689"/>
    </source>
</evidence>
<dbReference type="GO" id="GO:0009486">
    <property type="term" value="F:cytochrome bo3 ubiquinol oxidase activity"/>
    <property type="evidence" value="ECO:0007669"/>
    <property type="project" value="InterPro"/>
</dbReference>
<dbReference type="KEGG" id="sfg:AV650_09805"/>
<feature type="transmembrane region" description="Helical" evidence="17">
    <location>
        <begin position="81"/>
        <end position="103"/>
    </location>
</feature>
<keyword evidence="22" id="KW-1185">Reference proteome</keyword>
<sequence>MSHSSHDTSHGGASHGSVKSYLTGFILSVILTVIPFAMVMSGSASHSTILAVVVGMAVIQVIVHLVYFLHMNTSSEERWNLVALLFTVMIIGIVVVGSLWIMYNLNINMMVD</sequence>
<dbReference type="Proteomes" id="UP001235341">
    <property type="component" value="Chromosome"/>
</dbReference>
<evidence type="ECO:0000256" key="13">
    <source>
        <dbReference type="ARBA" id="ARBA00030071"/>
    </source>
</evidence>
<name>A0A0U4HFE5_SERFO</name>
<evidence type="ECO:0000256" key="3">
    <source>
        <dbReference type="ARBA" id="ARBA00011700"/>
    </source>
</evidence>
<evidence type="ECO:0000256" key="9">
    <source>
        <dbReference type="ARBA" id="ARBA00022989"/>
    </source>
</evidence>
<comment type="subunit">
    <text evidence="3">Heterooctamer of two A chains, two B chains, two C chains and two D chains.</text>
</comment>
<keyword evidence="11 17" id="KW-0472">Membrane</keyword>
<dbReference type="GO" id="GO:0019646">
    <property type="term" value="P:aerobic electron transport chain"/>
    <property type="evidence" value="ECO:0007669"/>
    <property type="project" value="TreeGrafter"/>
</dbReference>
<keyword evidence="8" id="KW-0249">Electron transport</keyword>
<keyword evidence="10" id="KW-0560">Oxidoreductase</keyword>
<evidence type="ECO:0000256" key="7">
    <source>
        <dbReference type="ARBA" id="ARBA00022692"/>
    </source>
</evidence>
<dbReference type="GO" id="GO:0009319">
    <property type="term" value="C:cytochrome o ubiquinol oxidase complex"/>
    <property type="evidence" value="ECO:0007669"/>
    <property type="project" value="TreeGrafter"/>
</dbReference>
<dbReference type="GO" id="GO:0005886">
    <property type="term" value="C:plasma membrane"/>
    <property type="evidence" value="ECO:0007669"/>
    <property type="project" value="UniProtKB-SubCell"/>
</dbReference>
<evidence type="ECO:0000256" key="17">
    <source>
        <dbReference type="SAM" id="Phobius"/>
    </source>
</evidence>
<proteinExistence type="inferred from homology"/>
<evidence type="ECO:0000313" key="22">
    <source>
        <dbReference type="Proteomes" id="UP001235341"/>
    </source>
</evidence>
<gene>
    <name evidence="19" type="ORF">G9399_20490</name>
    <name evidence="18" type="ORF">H8J20_06115</name>
    <name evidence="20" type="ORF">RFB13_06205</name>
</gene>
<evidence type="ECO:0000256" key="10">
    <source>
        <dbReference type="ARBA" id="ARBA00023002"/>
    </source>
</evidence>
<evidence type="ECO:0000256" key="15">
    <source>
        <dbReference type="ARBA" id="ARBA00031887"/>
    </source>
</evidence>
<evidence type="ECO:0000313" key="18">
    <source>
        <dbReference type="EMBL" id="MBC3211706.1"/>
    </source>
</evidence>
<reference evidence="18" key="2">
    <citation type="submission" date="2020-08" db="EMBL/GenBank/DDBJ databases">
        <title>Food and environmental bacterial isolates.</title>
        <authorList>
            <person name="Richter L."/>
            <person name="Du Plessis E.M."/>
            <person name="Duvenage S."/>
            <person name="Allam M."/>
            <person name="Korsten L."/>
        </authorList>
    </citation>
    <scope>NUCLEOTIDE SEQUENCE</scope>
    <source>
        <strain evidence="18">UPMP2127</strain>
    </source>
</reference>
<keyword evidence="6" id="KW-1003">Cell membrane</keyword>
<keyword evidence="9 17" id="KW-1133">Transmembrane helix</keyword>
<protein>
    <recommendedName>
        <fullName evidence="4">Cytochrome bo(3) ubiquinol oxidase subunit 4</fullName>
    </recommendedName>
    <alternativeName>
        <fullName evidence="16">Cytochrome o ubiquinol oxidase subunit 4</fullName>
    </alternativeName>
    <alternativeName>
        <fullName evidence="13">Oxidase bo(3) subunit 4</fullName>
    </alternativeName>
    <alternativeName>
        <fullName evidence="14">Ubiquinol oxidase polypeptide IV</fullName>
    </alternativeName>
    <alternativeName>
        <fullName evidence="15">Ubiquinol oxidase subunit 4</fullName>
    </alternativeName>
</protein>
<dbReference type="InterPro" id="IPR005171">
    <property type="entry name" value="Cyt_c_oxidase_su4_prok"/>
</dbReference>
<evidence type="ECO:0000256" key="6">
    <source>
        <dbReference type="ARBA" id="ARBA00022475"/>
    </source>
</evidence>
<feature type="transmembrane region" description="Helical" evidence="17">
    <location>
        <begin position="21"/>
        <end position="42"/>
    </location>
</feature>
<dbReference type="Pfam" id="PF03626">
    <property type="entry name" value="COX4_pro"/>
    <property type="match status" value="1"/>
</dbReference>
<evidence type="ECO:0000256" key="5">
    <source>
        <dbReference type="ARBA" id="ARBA00022448"/>
    </source>
</evidence>
<dbReference type="PANTHER" id="PTHR36835:SF1">
    <property type="entry name" value="CYTOCHROME BO(3) UBIQUINOL OXIDASE SUBUNIT 4"/>
    <property type="match status" value="1"/>
</dbReference>
<dbReference type="AlphaFoldDB" id="A0A0U4HFE5"/>
<dbReference type="EMBL" id="CP133586">
    <property type="protein sequence ID" value="WMT15917.1"/>
    <property type="molecule type" value="Genomic_DNA"/>
</dbReference>
<evidence type="ECO:0000256" key="1">
    <source>
        <dbReference type="ARBA" id="ARBA00004651"/>
    </source>
</evidence>
<dbReference type="Proteomes" id="UP000659084">
    <property type="component" value="Unassembled WGS sequence"/>
</dbReference>
<dbReference type="Proteomes" id="UP000503464">
    <property type="component" value="Chromosome"/>
</dbReference>
<dbReference type="OrthoDB" id="2375888at2"/>
<comment type="similarity">
    <text evidence="2">Belongs to the cytochrome c oxidase bacterial subunit 4 family.</text>
</comment>
<evidence type="ECO:0000256" key="12">
    <source>
        <dbReference type="ARBA" id="ARBA00025694"/>
    </source>
</evidence>
<comment type="subcellular location">
    <subcellularLocation>
        <location evidence="1">Cell membrane</location>
        <topology evidence="1">Multi-pass membrane protein</topology>
    </subcellularLocation>
</comment>
<feature type="transmembrane region" description="Helical" evidence="17">
    <location>
        <begin position="48"/>
        <end position="69"/>
    </location>
</feature>
<dbReference type="EMBL" id="CP054160">
    <property type="protein sequence ID" value="QKJ60246.1"/>
    <property type="molecule type" value="Genomic_DNA"/>
</dbReference>
<reference evidence="20 22" key="4">
    <citation type="submission" date="2023-08" db="EMBL/GenBank/DDBJ databases">
        <title>Complete Genome and Methylome dissection of Serratia fonticola NEB369.</title>
        <authorList>
            <person name="Fomenkov A."/>
            <person name="Roberts R.D."/>
        </authorList>
    </citation>
    <scope>NUCLEOTIDE SEQUENCE [LARGE SCALE GENOMIC DNA]</scope>
    <source>
        <strain evidence="20 22">NEB369</strain>
    </source>
</reference>
<keyword evidence="7 17" id="KW-0812">Transmembrane</keyword>
<dbReference type="RefSeq" id="WP_021180176.1">
    <property type="nucleotide sequence ID" value="NZ_CAMISB010000008.1"/>
</dbReference>
<evidence type="ECO:0000256" key="2">
    <source>
        <dbReference type="ARBA" id="ARBA00008079"/>
    </source>
</evidence>